<dbReference type="EMBL" id="CAUYUJ010013056">
    <property type="protein sequence ID" value="CAK0835361.1"/>
    <property type="molecule type" value="Genomic_DNA"/>
</dbReference>
<gene>
    <name evidence="1" type="ORF">PCOR1329_LOCUS32329</name>
</gene>
<keyword evidence="2" id="KW-1185">Reference proteome</keyword>
<feature type="non-terminal residue" evidence="1">
    <location>
        <position position="1"/>
    </location>
</feature>
<protein>
    <submittedName>
        <fullName evidence="1">Uncharacterized protein</fullName>
    </submittedName>
</protein>
<accession>A0ABN9ST16</accession>
<reference evidence="1" key="1">
    <citation type="submission" date="2023-10" db="EMBL/GenBank/DDBJ databases">
        <authorList>
            <person name="Chen Y."/>
            <person name="Shah S."/>
            <person name="Dougan E. K."/>
            <person name="Thang M."/>
            <person name="Chan C."/>
        </authorList>
    </citation>
    <scope>NUCLEOTIDE SEQUENCE [LARGE SCALE GENOMIC DNA]</scope>
</reference>
<dbReference type="Proteomes" id="UP001189429">
    <property type="component" value="Unassembled WGS sequence"/>
</dbReference>
<evidence type="ECO:0000313" key="2">
    <source>
        <dbReference type="Proteomes" id="UP001189429"/>
    </source>
</evidence>
<comment type="caution">
    <text evidence="1">The sequence shown here is derived from an EMBL/GenBank/DDBJ whole genome shotgun (WGS) entry which is preliminary data.</text>
</comment>
<organism evidence="1 2">
    <name type="scientific">Prorocentrum cordatum</name>
    <dbReference type="NCBI Taxonomy" id="2364126"/>
    <lineage>
        <taxon>Eukaryota</taxon>
        <taxon>Sar</taxon>
        <taxon>Alveolata</taxon>
        <taxon>Dinophyceae</taxon>
        <taxon>Prorocentrales</taxon>
        <taxon>Prorocentraceae</taxon>
        <taxon>Prorocentrum</taxon>
    </lineage>
</organism>
<sequence>VNGDLFVECNKQVARFADMLSKGHSMLDAIARSRNAAVDRLTREAGLKKLEPQFDEGSLPKRPRKELCDEISRAVDVNVDFEVGGGQVVAVLASAKGRYQLWIKLDSVDILGQKPRSDERDIWSPSVRMPDVKWFRAGRALMAQYFCAEKNKTAFAVRTIPSDGAREAIQERVNRTAAQLQNLHDQGGK</sequence>
<name>A0ABN9ST16_9DINO</name>
<evidence type="ECO:0000313" key="1">
    <source>
        <dbReference type="EMBL" id="CAK0835361.1"/>
    </source>
</evidence>
<proteinExistence type="predicted"/>